<feature type="region of interest" description="Disordered" evidence="1">
    <location>
        <begin position="297"/>
        <end position="371"/>
    </location>
</feature>
<gene>
    <name evidence="2" type="ORF">CB5_LOCUS8318</name>
</gene>
<reference evidence="2" key="1">
    <citation type="submission" date="2020-07" db="EMBL/GenBank/DDBJ databases">
        <authorList>
            <person name="Lin J."/>
        </authorList>
    </citation>
    <scope>NUCLEOTIDE SEQUENCE</scope>
</reference>
<evidence type="ECO:0000256" key="1">
    <source>
        <dbReference type="SAM" id="MobiDB-lite"/>
    </source>
</evidence>
<accession>A0A6V7P2U3</accession>
<sequence length="552" mass="60865">MKMYYYVGRTLRQKLLHEMQSLTWKISFEERGVEIAYIDGGLGPGMERGEPAFKPEWLKSPNGVLTGNGRSNRHAVQFMFVDEFGLGVYSRDRLSVVDRERNLSSSSWRSTSSNGLRSHEKDIAGKLHGYSSFGRSNRERDRDRDFDFLDRSACNGFHDHSESFLSSQSENDILRQSRSVVSGEGPGSNSINGVHSKESIVGASFEKEFPTLGSEEKNRRQDVGWVPSPGVNTPIQSISLGLESRDSAVATIPTTTGANGLGFSSISRAASVSQVAAPVIASTGLSTNTGLNMAETVAQAPSRARTPPQLSSDIQRSEKLTRRQCEQLRPVMPSMPRTSVSNLSDKSRNKVSRSGDSSMAPKTEQKSSQHVTCLHTPLKSDFARPSQVGSFLVLNRERNGLSPTTKGSFGERRSHLQAKDRLEFFNSIRNKTVNSSSGMPEPGSVSNLSSFVDSREQAVNNEKDGIADCELKCSENGKCVCEDKDACEESERLLHGNEDAKAISEPVDPEEEAFLRSLGWDQNAAVDVLTKEEIEAFNIKYKERKQPLKLSH</sequence>
<protein>
    <submittedName>
        <fullName evidence="2">Uncharacterized protein</fullName>
    </submittedName>
</protein>
<evidence type="ECO:0000313" key="2">
    <source>
        <dbReference type="EMBL" id="CAD1825107.1"/>
    </source>
</evidence>
<organism evidence="2">
    <name type="scientific">Ananas comosus var. bracteatus</name>
    <name type="common">red pineapple</name>
    <dbReference type="NCBI Taxonomy" id="296719"/>
    <lineage>
        <taxon>Eukaryota</taxon>
        <taxon>Viridiplantae</taxon>
        <taxon>Streptophyta</taxon>
        <taxon>Embryophyta</taxon>
        <taxon>Tracheophyta</taxon>
        <taxon>Spermatophyta</taxon>
        <taxon>Magnoliopsida</taxon>
        <taxon>Liliopsida</taxon>
        <taxon>Poales</taxon>
        <taxon>Bromeliaceae</taxon>
        <taxon>Bromelioideae</taxon>
        <taxon>Ananas</taxon>
    </lineage>
</organism>
<dbReference type="EMBL" id="LR862144">
    <property type="protein sequence ID" value="CAD1825107.1"/>
    <property type="molecule type" value="Genomic_DNA"/>
</dbReference>
<dbReference type="PANTHER" id="PTHR34112:SF13">
    <property type="entry name" value="OS04G0448200 PROTEIN"/>
    <property type="match status" value="1"/>
</dbReference>
<dbReference type="PANTHER" id="PTHR34112">
    <property type="entry name" value="C-JUN-AMINO-TERMINAL KINASE-INTERACTING PROTEIN"/>
    <property type="match status" value="1"/>
</dbReference>
<feature type="compositionally biased region" description="Basic and acidic residues" evidence="1">
    <location>
        <begin position="315"/>
        <end position="326"/>
    </location>
</feature>
<dbReference type="AlphaFoldDB" id="A0A6V7P2U3"/>
<name>A0A6V7P2U3_ANACO</name>
<proteinExistence type="predicted"/>